<dbReference type="EMBL" id="KN828522">
    <property type="protein sequence ID" value="KIK74844.1"/>
    <property type="molecule type" value="Genomic_DNA"/>
</dbReference>
<keyword evidence="2" id="KW-1185">Reference proteome</keyword>
<dbReference type="InParanoid" id="A0A0D0D4D6"/>
<gene>
    <name evidence="1" type="ORF">PAXRUDRAFT_835876</name>
</gene>
<dbReference type="Proteomes" id="UP000054538">
    <property type="component" value="Unassembled WGS sequence"/>
</dbReference>
<dbReference type="AlphaFoldDB" id="A0A0D0D4D6"/>
<evidence type="ECO:0000313" key="1">
    <source>
        <dbReference type="EMBL" id="KIK74844.1"/>
    </source>
</evidence>
<proteinExistence type="predicted"/>
<accession>A0A0D0D4D6</accession>
<reference evidence="1 2" key="1">
    <citation type="submission" date="2014-04" db="EMBL/GenBank/DDBJ databases">
        <authorList>
            <consortium name="DOE Joint Genome Institute"/>
            <person name="Kuo A."/>
            <person name="Kohler A."/>
            <person name="Jargeat P."/>
            <person name="Nagy L.G."/>
            <person name="Floudas D."/>
            <person name="Copeland A."/>
            <person name="Barry K.W."/>
            <person name="Cichocki N."/>
            <person name="Veneault-Fourrey C."/>
            <person name="LaButti K."/>
            <person name="Lindquist E.A."/>
            <person name="Lipzen A."/>
            <person name="Lundell T."/>
            <person name="Morin E."/>
            <person name="Murat C."/>
            <person name="Sun H."/>
            <person name="Tunlid A."/>
            <person name="Henrissat B."/>
            <person name="Grigoriev I.V."/>
            <person name="Hibbett D.S."/>
            <person name="Martin F."/>
            <person name="Nordberg H.P."/>
            <person name="Cantor M.N."/>
            <person name="Hua S.X."/>
        </authorList>
    </citation>
    <scope>NUCLEOTIDE SEQUENCE [LARGE SCALE GENOMIC DNA]</scope>
    <source>
        <strain evidence="1 2">Ve08.2h10</strain>
    </source>
</reference>
<sequence length="95" mass="11110">MHVTLARRILSARYMQDPCYSNWATDSRPDIFARMKHCPDLGSLVPRRQGLEGTYIVRMPCQDHAAMLDRRRECPAGNKYYKYPHANDSRPKRTV</sequence>
<evidence type="ECO:0000313" key="2">
    <source>
        <dbReference type="Proteomes" id="UP000054538"/>
    </source>
</evidence>
<organism evidence="1 2">
    <name type="scientific">Paxillus rubicundulus Ve08.2h10</name>
    <dbReference type="NCBI Taxonomy" id="930991"/>
    <lineage>
        <taxon>Eukaryota</taxon>
        <taxon>Fungi</taxon>
        <taxon>Dikarya</taxon>
        <taxon>Basidiomycota</taxon>
        <taxon>Agaricomycotina</taxon>
        <taxon>Agaricomycetes</taxon>
        <taxon>Agaricomycetidae</taxon>
        <taxon>Boletales</taxon>
        <taxon>Paxilineae</taxon>
        <taxon>Paxillaceae</taxon>
        <taxon>Paxillus</taxon>
    </lineage>
</organism>
<reference evidence="2" key="2">
    <citation type="submission" date="2015-01" db="EMBL/GenBank/DDBJ databases">
        <title>Evolutionary Origins and Diversification of the Mycorrhizal Mutualists.</title>
        <authorList>
            <consortium name="DOE Joint Genome Institute"/>
            <consortium name="Mycorrhizal Genomics Consortium"/>
            <person name="Kohler A."/>
            <person name="Kuo A."/>
            <person name="Nagy L.G."/>
            <person name="Floudas D."/>
            <person name="Copeland A."/>
            <person name="Barry K.W."/>
            <person name="Cichocki N."/>
            <person name="Veneault-Fourrey C."/>
            <person name="LaButti K."/>
            <person name="Lindquist E.A."/>
            <person name="Lipzen A."/>
            <person name="Lundell T."/>
            <person name="Morin E."/>
            <person name="Murat C."/>
            <person name="Riley R."/>
            <person name="Ohm R."/>
            <person name="Sun H."/>
            <person name="Tunlid A."/>
            <person name="Henrissat B."/>
            <person name="Grigoriev I.V."/>
            <person name="Hibbett D.S."/>
            <person name="Martin F."/>
        </authorList>
    </citation>
    <scope>NUCLEOTIDE SEQUENCE [LARGE SCALE GENOMIC DNA]</scope>
    <source>
        <strain evidence="2">Ve08.2h10</strain>
    </source>
</reference>
<protein>
    <submittedName>
        <fullName evidence="1">Unplaced genomic scaffold scaffold_3700, whole genome shotgun sequence</fullName>
    </submittedName>
</protein>
<dbReference type="HOGENOM" id="CLU_2373414_0_0_1"/>
<name>A0A0D0D4D6_9AGAM</name>